<dbReference type="Proteomes" id="UP000324015">
    <property type="component" value="Chromosome"/>
</dbReference>
<evidence type="ECO:0000256" key="13">
    <source>
        <dbReference type="SAM" id="SignalP"/>
    </source>
</evidence>
<evidence type="ECO:0000256" key="4">
    <source>
        <dbReference type="ARBA" id="ARBA00012640"/>
    </source>
</evidence>
<comment type="catalytic activity">
    <reaction evidence="11">
        <text>O-phospho-D-serine + H2O = D-serine + phosphate</text>
        <dbReference type="Rhea" id="RHEA:24873"/>
        <dbReference type="ChEBI" id="CHEBI:15377"/>
        <dbReference type="ChEBI" id="CHEBI:35247"/>
        <dbReference type="ChEBI" id="CHEBI:43474"/>
        <dbReference type="ChEBI" id="CHEBI:58680"/>
        <dbReference type="EC" id="3.1.3.3"/>
    </reaction>
</comment>
<feature type="chain" id="PRO_5024872670" description="phosphoserine phosphatase" evidence="13">
    <location>
        <begin position="29"/>
        <end position="439"/>
    </location>
</feature>
<dbReference type="EC" id="3.1.3.3" evidence="4"/>
<sequence length="439" mass="47760">MNLKRRCTAAAAVLAVAGAGLLGVQATAEATQHARPKAAKCPTLTVSEGWYGKNRARLQRMIDTYGQCGPQRHKGGAKPVATFDWDNTVIKNDIGDATMFWLLRNGKIRTPEHGDWHTTSRYLTDTAATALAKACPATRATLPTQRDTACADEILSVYTEGTTTSGKAAFAGFDHRRMEPQYAWLAQLTRGWSTREVKQFAAAARKENLAAPVGAEQKVGSHKVTGWVRYYDQQRDLIRTLKKAGFAVHVVSASPEPVAEVWGQAVGIDARHTLGIRNVTARGKLTAHLKGCGTVRDGDDSMITYIDGKRCWINKEILGVRGAAAEKVQPAARRQVFAAGDSDTDISFLRDATALRLVLNRNKNELMCRAYENGDGRWLVNPMFIEPKGRKADPYPCASTGYTERDGGQGPVRRTDGSVIPDQRDTVFGASTASSGPQD</sequence>
<dbReference type="InterPro" id="IPR036412">
    <property type="entry name" value="HAD-like_sf"/>
</dbReference>
<dbReference type="InterPro" id="IPR050582">
    <property type="entry name" value="HAD-like_SerB"/>
</dbReference>
<feature type="compositionally biased region" description="Polar residues" evidence="12">
    <location>
        <begin position="429"/>
        <end position="439"/>
    </location>
</feature>
<protein>
    <recommendedName>
        <fullName evidence="4">phosphoserine phosphatase</fullName>
        <ecNumber evidence="4">3.1.3.3</ecNumber>
    </recommendedName>
</protein>
<organism evidence="14 15">
    <name type="scientific">Streptomyces venezuelae</name>
    <dbReference type="NCBI Taxonomy" id="54571"/>
    <lineage>
        <taxon>Bacteria</taxon>
        <taxon>Bacillati</taxon>
        <taxon>Actinomycetota</taxon>
        <taxon>Actinomycetes</taxon>
        <taxon>Kitasatosporales</taxon>
        <taxon>Streptomycetaceae</taxon>
        <taxon>Streptomyces</taxon>
    </lineage>
</organism>
<keyword evidence="7" id="KW-0378">Hydrolase</keyword>
<dbReference type="SUPFAM" id="SSF56784">
    <property type="entry name" value="HAD-like"/>
    <property type="match status" value="1"/>
</dbReference>
<evidence type="ECO:0000256" key="9">
    <source>
        <dbReference type="ARBA" id="ARBA00023299"/>
    </source>
</evidence>
<evidence type="ECO:0000256" key="10">
    <source>
        <dbReference type="ARBA" id="ARBA00048138"/>
    </source>
</evidence>
<evidence type="ECO:0000256" key="12">
    <source>
        <dbReference type="SAM" id="MobiDB-lite"/>
    </source>
</evidence>
<feature type="signal peptide" evidence="13">
    <location>
        <begin position="1"/>
        <end position="28"/>
    </location>
</feature>
<evidence type="ECO:0000256" key="11">
    <source>
        <dbReference type="ARBA" id="ARBA00048523"/>
    </source>
</evidence>
<evidence type="ECO:0000313" key="15">
    <source>
        <dbReference type="Proteomes" id="UP000324015"/>
    </source>
</evidence>
<name>A0A5P2CCY1_STRVZ</name>
<dbReference type="AlphaFoldDB" id="A0A5P2CCY1"/>
<dbReference type="Pfam" id="PF12710">
    <property type="entry name" value="HAD"/>
    <property type="match status" value="1"/>
</dbReference>
<keyword evidence="5" id="KW-0028">Amino-acid biosynthesis</keyword>
<dbReference type="Gene3D" id="3.40.50.1000">
    <property type="entry name" value="HAD superfamily/HAD-like"/>
    <property type="match status" value="2"/>
</dbReference>
<reference evidence="14 15" key="1">
    <citation type="submission" date="2018-05" db="EMBL/GenBank/DDBJ databases">
        <title>Streptomyces venezuelae.</title>
        <authorList>
            <person name="Kim W."/>
            <person name="Lee N."/>
            <person name="Cho B.-K."/>
        </authorList>
    </citation>
    <scope>NUCLEOTIDE SEQUENCE [LARGE SCALE GENOMIC DNA]</scope>
    <source>
        <strain evidence="14 15">ATCC 14585</strain>
    </source>
</reference>
<comment type="cofactor">
    <cofactor evidence="1">
        <name>Mg(2+)</name>
        <dbReference type="ChEBI" id="CHEBI:18420"/>
    </cofactor>
</comment>
<evidence type="ECO:0000313" key="14">
    <source>
        <dbReference type="EMBL" id="QES40595.1"/>
    </source>
</evidence>
<comment type="similarity">
    <text evidence="3">Belongs to the HAD-like hydrolase superfamily. SerB family.</text>
</comment>
<gene>
    <name evidence="14" type="ORF">DEJ49_05960</name>
</gene>
<dbReference type="GO" id="GO:0000287">
    <property type="term" value="F:magnesium ion binding"/>
    <property type="evidence" value="ECO:0007669"/>
    <property type="project" value="TreeGrafter"/>
</dbReference>
<dbReference type="GO" id="GO:0005737">
    <property type="term" value="C:cytoplasm"/>
    <property type="evidence" value="ECO:0007669"/>
    <property type="project" value="TreeGrafter"/>
</dbReference>
<dbReference type="GO" id="GO:0036424">
    <property type="term" value="F:L-phosphoserine phosphatase activity"/>
    <property type="evidence" value="ECO:0007669"/>
    <property type="project" value="TreeGrafter"/>
</dbReference>
<evidence type="ECO:0000256" key="7">
    <source>
        <dbReference type="ARBA" id="ARBA00022801"/>
    </source>
</evidence>
<comment type="catalytic activity">
    <reaction evidence="10">
        <text>O-phospho-L-serine + H2O = L-serine + phosphate</text>
        <dbReference type="Rhea" id="RHEA:21208"/>
        <dbReference type="ChEBI" id="CHEBI:15377"/>
        <dbReference type="ChEBI" id="CHEBI:33384"/>
        <dbReference type="ChEBI" id="CHEBI:43474"/>
        <dbReference type="ChEBI" id="CHEBI:57524"/>
        <dbReference type="EC" id="3.1.3.3"/>
    </reaction>
</comment>
<proteinExistence type="inferred from homology"/>
<evidence type="ECO:0000256" key="3">
    <source>
        <dbReference type="ARBA" id="ARBA00009184"/>
    </source>
</evidence>
<keyword evidence="9" id="KW-0718">Serine biosynthesis</keyword>
<evidence type="ECO:0000256" key="8">
    <source>
        <dbReference type="ARBA" id="ARBA00022842"/>
    </source>
</evidence>
<dbReference type="InterPro" id="IPR023214">
    <property type="entry name" value="HAD_sf"/>
</dbReference>
<keyword evidence="13" id="KW-0732">Signal</keyword>
<comment type="pathway">
    <text evidence="2">Amino-acid biosynthesis; L-serine biosynthesis; L-serine from 3-phospho-D-glycerate: step 3/3.</text>
</comment>
<accession>A0A5P2CCY1</accession>
<dbReference type="GO" id="GO:0006564">
    <property type="term" value="P:L-serine biosynthetic process"/>
    <property type="evidence" value="ECO:0007669"/>
    <property type="project" value="UniProtKB-KW"/>
</dbReference>
<dbReference type="PANTHER" id="PTHR43344:SF2">
    <property type="entry name" value="PHOSPHOSERINE PHOSPHATASE"/>
    <property type="match status" value="1"/>
</dbReference>
<evidence type="ECO:0000256" key="2">
    <source>
        <dbReference type="ARBA" id="ARBA00005135"/>
    </source>
</evidence>
<feature type="region of interest" description="Disordered" evidence="12">
    <location>
        <begin position="390"/>
        <end position="439"/>
    </location>
</feature>
<evidence type="ECO:0000256" key="1">
    <source>
        <dbReference type="ARBA" id="ARBA00001946"/>
    </source>
</evidence>
<dbReference type="PANTHER" id="PTHR43344">
    <property type="entry name" value="PHOSPHOSERINE PHOSPHATASE"/>
    <property type="match status" value="1"/>
</dbReference>
<keyword evidence="8" id="KW-0460">Magnesium</keyword>
<evidence type="ECO:0000256" key="6">
    <source>
        <dbReference type="ARBA" id="ARBA00022723"/>
    </source>
</evidence>
<keyword evidence="6" id="KW-0479">Metal-binding</keyword>
<dbReference type="RefSeq" id="WP_150183026.1">
    <property type="nucleotide sequence ID" value="NZ_CP029191.1"/>
</dbReference>
<dbReference type="EMBL" id="CP029191">
    <property type="protein sequence ID" value="QES40595.1"/>
    <property type="molecule type" value="Genomic_DNA"/>
</dbReference>
<evidence type="ECO:0000256" key="5">
    <source>
        <dbReference type="ARBA" id="ARBA00022605"/>
    </source>
</evidence>